<evidence type="ECO:0000256" key="1">
    <source>
        <dbReference type="SAM" id="MobiDB-lite"/>
    </source>
</evidence>
<evidence type="ECO:0000313" key="3">
    <source>
        <dbReference type="Proteomes" id="UP000663887"/>
    </source>
</evidence>
<organism evidence="2 3">
    <name type="scientific">Rotaria magnacalcarata</name>
    <dbReference type="NCBI Taxonomy" id="392030"/>
    <lineage>
        <taxon>Eukaryota</taxon>
        <taxon>Metazoa</taxon>
        <taxon>Spiralia</taxon>
        <taxon>Gnathifera</taxon>
        <taxon>Rotifera</taxon>
        <taxon>Eurotatoria</taxon>
        <taxon>Bdelloidea</taxon>
        <taxon>Philodinida</taxon>
        <taxon>Philodinidae</taxon>
        <taxon>Rotaria</taxon>
    </lineage>
</organism>
<feature type="compositionally biased region" description="Basic residues" evidence="1">
    <location>
        <begin position="158"/>
        <end position="168"/>
    </location>
</feature>
<accession>A0A816MB06</accession>
<gene>
    <name evidence="2" type="ORF">XDN619_LOCUS2223</name>
</gene>
<name>A0A816MB06_9BILA</name>
<dbReference type="Proteomes" id="UP000663887">
    <property type="component" value="Unassembled WGS sequence"/>
</dbReference>
<feature type="region of interest" description="Disordered" evidence="1">
    <location>
        <begin position="138"/>
        <end position="168"/>
    </location>
</feature>
<reference evidence="2" key="1">
    <citation type="submission" date="2021-02" db="EMBL/GenBank/DDBJ databases">
        <authorList>
            <person name="Nowell W R."/>
        </authorList>
    </citation>
    <scope>NUCLEOTIDE SEQUENCE</scope>
</reference>
<evidence type="ECO:0000313" key="2">
    <source>
        <dbReference type="EMBL" id="CAF1978010.1"/>
    </source>
</evidence>
<comment type="caution">
    <text evidence="2">The sequence shown here is derived from an EMBL/GenBank/DDBJ whole genome shotgun (WGS) entry which is preliminary data.</text>
</comment>
<protein>
    <submittedName>
        <fullName evidence="2">Uncharacterized protein</fullName>
    </submittedName>
</protein>
<dbReference type="AlphaFoldDB" id="A0A816MB06"/>
<sequence>MANNNNNMPVCEHRSTQNKLSARYVNTSMTTEKNIFNKSFDSYSVKHNKKYYFHFNYSYIILDNKSKSSPCIACSSSMATNRMIAEERESRCLVQSLNIHRCDTTILLFERRKHLNNDHDHVNEDKEDEENAQHLLAQQKEIHGEADGIDNDDGYYNNKKRVGQHFDR</sequence>
<dbReference type="EMBL" id="CAJNRG010000105">
    <property type="protein sequence ID" value="CAF1978010.1"/>
    <property type="molecule type" value="Genomic_DNA"/>
</dbReference>
<proteinExistence type="predicted"/>